<evidence type="ECO:0000256" key="4">
    <source>
        <dbReference type="ARBA" id="ARBA00023136"/>
    </source>
</evidence>
<feature type="transmembrane region" description="Helical" evidence="5">
    <location>
        <begin position="76"/>
        <end position="95"/>
    </location>
</feature>
<dbReference type="GO" id="GO:0022904">
    <property type="term" value="P:respiratory electron transport chain"/>
    <property type="evidence" value="ECO:0007669"/>
    <property type="project" value="InterPro"/>
</dbReference>
<comment type="subcellular location">
    <subcellularLocation>
        <location evidence="1">Membrane</location>
        <topology evidence="1">Multi-pass membrane protein</topology>
    </subcellularLocation>
</comment>
<gene>
    <name evidence="7" type="ORF">A0U92_00995</name>
</gene>
<name>A0A1U9KCT6_ACEAC</name>
<evidence type="ECO:0000256" key="3">
    <source>
        <dbReference type="ARBA" id="ARBA00022989"/>
    </source>
</evidence>
<dbReference type="InterPro" id="IPR013130">
    <property type="entry name" value="Fe3_Rdtase_TM_dom"/>
</dbReference>
<dbReference type="STRING" id="435.A0U92_00995"/>
<feature type="transmembrane region" description="Helical" evidence="5">
    <location>
        <begin position="171"/>
        <end position="192"/>
    </location>
</feature>
<accession>A0A1U9KCT6</accession>
<evidence type="ECO:0000256" key="1">
    <source>
        <dbReference type="ARBA" id="ARBA00004141"/>
    </source>
</evidence>
<protein>
    <recommendedName>
        <fullName evidence="6">Ferric oxidoreductase domain-containing protein</fullName>
    </recommendedName>
</protein>
<keyword evidence="3 5" id="KW-1133">Transmembrane helix</keyword>
<dbReference type="GO" id="GO:0016020">
    <property type="term" value="C:membrane"/>
    <property type="evidence" value="ECO:0007669"/>
    <property type="project" value="UniProtKB-SubCell"/>
</dbReference>
<evidence type="ECO:0000256" key="2">
    <source>
        <dbReference type="ARBA" id="ARBA00022692"/>
    </source>
</evidence>
<feature type="transmembrane region" description="Helical" evidence="5">
    <location>
        <begin position="212"/>
        <end position="235"/>
    </location>
</feature>
<dbReference type="RefSeq" id="WP_077811606.1">
    <property type="nucleotide sequence ID" value="NZ_CP014692.1"/>
</dbReference>
<sequence>MPGWIVLAALFVLFFIVFLLVFTFGGGQPGVAGVWDVAMIGGYSALFVLLQMFFLTGRPLERPFYEGKFFIRLHEYAGYLVLLLIVAHVGGGLWAEPLLLQDLWPPALPVMQTGVLASFIVIILAIVSQPRWKLAVFRNARIFRYCHYGLAAALLCLTGLHAWQADFRTAMPALTVSLAGLSVVALAVPLSVRVLAARPRRGGRRQRKTAGFALPVVVALGCVGLLVPVLCAVWLDR</sequence>
<dbReference type="InterPro" id="IPR016174">
    <property type="entry name" value="Di-haem_cyt_TM"/>
</dbReference>
<keyword evidence="8" id="KW-1185">Reference proteome</keyword>
<keyword evidence="4 5" id="KW-0472">Membrane</keyword>
<dbReference type="AlphaFoldDB" id="A0A1U9KCT6"/>
<feature type="transmembrane region" description="Helical" evidence="5">
    <location>
        <begin position="148"/>
        <end position="165"/>
    </location>
</feature>
<organism evidence="7 8">
    <name type="scientific">Acetobacter aceti</name>
    <dbReference type="NCBI Taxonomy" id="435"/>
    <lineage>
        <taxon>Bacteria</taxon>
        <taxon>Pseudomonadati</taxon>
        <taxon>Pseudomonadota</taxon>
        <taxon>Alphaproteobacteria</taxon>
        <taxon>Acetobacterales</taxon>
        <taxon>Acetobacteraceae</taxon>
        <taxon>Acetobacter</taxon>
        <taxon>Acetobacter subgen. Acetobacter</taxon>
    </lineage>
</organism>
<dbReference type="EMBL" id="CP014692">
    <property type="protein sequence ID" value="AQS83578.1"/>
    <property type="molecule type" value="Genomic_DNA"/>
</dbReference>
<proteinExistence type="predicted"/>
<reference evidence="7 8" key="1">
    <citation type="submission" date="2016-03" db="EMBL/GenBank/DDBJ databases">
        <title>Acetic acid bacteria sequencing.</title>
        <authorList>
            <person name="Brandt J."/>
            <person name="Jakob F."/>
            <person name="Vogel R.F."/>
        </authorList>
    </citation>
    <scope>NUCLEOTIDE SEQUENCE [LARGE SCALE GENOMIC DNA]</scope>
    <source>
        <strain evidence="7 8">TMW2.1153</strain>
    </source>
</reference>
<evidence type="ECO:0000313" key="8">
    <source>
        <dbReference type="Proteomes" id="UP000188937"/>
    </source>
</evidence>
<feature type="transmembrane region" description="Helical" evidence="5">
    <location>
        <begin position="37"/>
        <end position="55"/>
    </location>
</feature>
<feature type="domain" description="Ferric oxidoreductase" evidence="6">
    <location>
        <begin position="42"/>
        <end position="157"/>
    </location>
</feature>
<dbReference type="SUPFAM" id="SSF81342">
    <property type="entry name" value="Transmembrane di-heme cytochromes"/>
    <property type="match status" value="1"/>
</dbReference>
<dbReference type="KEGG" id="aace:A0U92_00995"/>
<keyword evidence="2 5" id="KW-0812">Transmembrane</keyword>
<feature type="transmembrane region" description="Helical" evidence="5">
    <location>
        <begin position="107"/>
        <end position="127"/>
    </location>
</feature>
<dbReference type="OrthoDB" id="7031123at2"/>
<evidence type="ECO:0000259" key="6">
    <source>
        <dbReference type="Pfam" id="PF01794"/>
    </source>
</evidence>
<dbReference type="Pfam" id="PF01794">
    <property type="entry name" value="Ferric_reduct"/>
    <property type="match status" value="1"/>
</dbReference>
<evidence type="ECO:0000313" key="7">
    <source>
        <dbReference type="EMBL" id="AQS83578.1"/>
    </source>
</evidence>
<dbReference type="Proteomes" id="UP000188937">
    <property type="component" value="Chromosome"/>
</dbReference>
<evidence type="ECO:0000256" key="5">
    <source>
        <dbReference type="SAM" id="Phobius"/>
    </source>
</evidence>